<dbReference type="AlphaFoldDB" id="A2HJV6"/>
<accession>A2HJV6</accession>
<sequence>MQRILEKKHFRNKQKEIEYISKKLQSYDWKTYPHRCLLILDDFASHPLLKNREQDMFEFLRSSDTLTSQLSFVYRQQRV</sequence>
<gene>
    <name evidence="1" type="ORF">TVAG_531530</name>
</gene>
<reference evidence="1" key="1">
    <citation type="submission" date="2006-10" db="EMBL/GenBank/DDBJ databases">
        <authorList>
            <person name="Amadeo P."/>
            <person name="Zhao Q."/>
            <person name="Wortman J."/>
            <person name="Fraser-Liggett C."/>
            <person name="Carlton J."/>
        </authorList>
    </citation>
    <scope>NUCLEOTIDE SEQUENCE</scope>
    <source>
        <strain evidence="1">G3</strain>
    </source>
</reference>
<proteinExistence type="predicted"/>
<organism evidence="1 2">
    <name type="scientific">Trichomonas vaginalis (strain ATCC PRA-98 / G3)</name>
    <dbReference type="NCBI Taxonomy" id="412133"/>
    <lineage>
        <taxon>Eukaryota</taxon>
        <taxon>Metamonada</taxon>
        <taxon>Parabasalia</taxon>
        <taxon>Trichomonadida</taxon>
        <taxon>Trichomonadidae</taxon>
        <taxon>Trichomonas</taxon>
    </lineage>
</organism>
<reference evidence="1" key="2">
    <citation type="journal article" date="2007" name="Science">
        <title>Draft genome sequence of the sexually transmitted pathogen Trichomonas vaginalis.</title>
        <authorList>
            <person name="Carlton J.M."/>
            <person name="Hirt R.P."/>
            <person name="Silva J.C."/>
            <person name="Delcher A.L."/>
            <person name="Schatz M."/>
            <person name="Zhao Q."/>
            <person name="Wortman J.R."/>
            <person name="Bidwell S.L."/>
            <person name="Alsmark U.C.M."/>
            <person name="Besteiro S."/>
            <person name="Sicheritz-Ponten T."/>
            <person name="Noel C.J."/>
            <person name="Dacks J.B."/>
            <person name="Foster P.G."/>
            <person name="Simillion C."/>
            <person name="Van de Peer Y."/>
            <person name="Miranda-Saavedra D."/>
            <person name="Barton G.J."/>
            <person name="Westrop G.D."/>
            <person name="Mueller S."/>
            <person name="Dessi D."/>
            <person name="Fiori P.L."/>
            <person name="Ren Q."/>
            <person name="Paulsen I."/>
            <person name="Zhang H."/>
            <person name="Bastida-Corcuera F.D."/>
            <person name="Simoes-Barbosa A."/>
            <person name="Brown M.T."/>
            <person name="Hayes R.D."/>
            <person name="Mukherjee M."/>
            <person name="Okumura C.Y."/>
            <person name="Schneider R."/>
            <person name="Smith A.J."/>
            <person name="Vanacova S."/>
            <person name="Villalvazo M."/>
            <person name="Haas B.J."/>
            <person name="Pertea M."/>
            <person name="Feldblyum T.V."/>
            <person name="Utterback T.R."/>
            <person name="Shu C.L."/>
            <person name="Osoegawa K."/>
            <person name="de Jong P.J."/>
            <person name="Hrdy I."/>
            <person name="Horvathova L."/>
            <person name="Zubacova Z."/>
            <person name="Dolezal P."/>
            <person name="Malik S.B."/>
            <person name="Logsdon J.M. Jr."/>
            <person name="Henze K."/>
            <person name="Gupta A."/>
            <person name="Wang C.C."/>
            <person name="Dunne R.L."/>
            <person name="Upcroft J.A."/>
            <person name="Upcroft P."/>
            <person name="White O."/>
            <person name="Salzberg S.L."/>
            <person name="Tang P."/>
            <person name="Chiu C.-H."/>
            <person name="Lee Y.-S."/>
            <person name="Embley T.M."/>
            <person name="Coombs G.H."/>
            <person name="Mottram J.C."/>
            <person name="Tachezy J."/>
            <person name="Fraser-Liggett C.M."/>
            <person name="Johnson P.J."/>
        </authorList>
    </citation>
    <scope>NUCLEOTIDE SEQUENCE [LARGE SCALE GENOMIC DNA]</scope>
    <source>
        <strain evidence="1">G3</strain>
    </source>
</reference>
<evidence type="ECO:0000313" key="2">
    <source>
        <dbReference type="Proteomes" id="UP000001542"/>
    </source>
</evidence>
<protein>
    <submittedName>
        <fullName evidence="1">Uncharacterized protein</fullName>
    </submittedName>
</protein>
<name>A2HJV6_TRIV3</name>
<dbReference type="InParanoid" id="A2HJV6"/>
<dbReference type="VEuPathDB" id="TrichDB:TVAG_531530"/>
<dbReference type="PANTHER" id="PTHR48131">
    <property type="entry name" value="RESIII DOMAIN-CONTAINING PROTEIN"/>
    <property type="match status" value="1"/>
</dbReference>
<keyword evidence="2" id="KW-1185">Reference proteome</keyword>
<dbReference type="Proteomes" id="UP000001542">
    <property type="component" value="Unassembled WGS sequence"/>
</dbReference>
<evidence type="ECO:0000313" key="1">
    <source>
        <dbReference type="EMBL" id="EAX70311.1"/>
    </source>
</evidence>
<dbReference type="VEuPathDB" id="TrichDB:TVAGG3_0624450"/>
<dbReference type="PANTHER" id="PTHR48131:SF1">
    <property type="entry name" value="AAA+ ATPASE DOMAIN-CONTAINING PROTEIN"/>
    <property type="match status" value="1"/>
</dbReference>
<dbReference type="EMBL" id="DS136434">
    <property type="protein sequence ID" value="EAX70311.1"/>
    <property type="molecule type" value="Genomic_DNA"/>
</dbReference>